<organism evidence="2 3">
    <name type="scientific">Labrys miyagiensis</name>
    <dbReference type="NCBI Taxonomy" id="346912"/>
    <lineage>
        <taxon>Bacteria</taxon>
        <taxon>Pseudomonadati</taxon>
        <taxon>Pseudomonadota</taxon>
        <taxon>Alphaproteobacteria</taxon>
        <taxon>Hyphomicrobiales</taxon>
        <taxon>Xanthobacteraceae</taxon>
        <taxon>Labrys</taxon>
    </lineage>
</organism>
<reference evidence="3" key="1">
    <citation type="journal article" date="2019" name="Int. J. Syst. Evol. Microbiol.">
        <title>The Global Catalogue of Microorganisms (GCM) 10K type strain sequencing project: providing services to taxonomists for standard genome sequencing and annotation.</title>
        <authorList>
            <consortium name="The Broad Institute Genomics Platform"/>
            <consortium name="The Broad Institute Genome Sequencing Center for Infectious Disease"/>
            <person name="Wu L."/>
            <person name="Ma J."/>
        </authorList>
    </citation>
    <scope>NUCLEOTIDE SEQUENCE [LARGE SCALE GENOMIC DNA]</scope>
    <source>
        <strain evidence="3">NBRC 101365</strain>
    </source>
</reference>
<dbReference type="EMBL" id="BSPC01000069">
    <property type="protein sequence ID" value="GLS23049.1"/>
    <property type="molecule type" value="Genomic_DNA"/>
</dbReference>
<evidence type="ECO:0000313" key="3">
    <source>
        <dbReference type="Proteomes" id="UP001156882"/>
    </source>
</evidence>
<keyword evidence="1" id="KW-0732">Signal</keyword>
<feature type="signal peptide" evidence="1">
    <location>
        <begin position="1"/>
        <end position="23"/>
    </location>
</feature>
<proteinExistence type="predicted"/>
<name>A0ABQ6CSD5_9HYPH</name>
<gene>
    <name evidence="2" type="ORF">GCM10007874_60690</name>
</gene>
<evidence type="ECO:0000313" key="2">
    <source>
        <dbReference type="EMBL" id="GLS23049.1"/>
    </source>
</evidence>
<dbReference type="Proteomes" id="UP001156882">
    <property type="component" value="Unassembled WGS sequence"/>
</dbReference>
<evidence type="ECO:0000256" key="1">
    <source>
        <dbReference type="SAM" id="SignalP"/>
    </source>
</evidence>
<feature type="chain" id="PRO_5046771201" evidence="1">
    <location>
        <begin position="24"/>
        <end position="392"/>
    </location>
</feature>
<dbReference type="PROSITE" id="PS51257">
    <property type="entry name" value="PROKAR_LIPOPROTEIN"/>
    <property type="match status" value="1"/>
</dbReference>
<keyword evidence="3" id="KW-1185">Reference proteome</keyword>
<dbReference type="RefSeq" id="WP_284315984.1">
    <property type="nucleotide sequence ID" value="NZ_BSPC01000069.1"/>
</dbReference>
<sequence>MRIVPWLGAALVIACAGLSPAWADTACGPATVPLPAVTAAAKALQLVGGKHEDMDTDVSADERKALQAFKQALVDGVEARTACAPASASAATLEKDLATTLAAAPAEKPTPDSGPAPGFGEELRVGVTGTPARPGLMLVRLNFAIPCGDDNLLFGYRLENGQWKRVLRWQSPDYDSIADALGAPFNVLPLADGRIALTHGTPWCTSTWSKFGFDLIQPGEGATPQRTIFHLDHDYRLDQDLSLTARPDGFELRAEVGMLDTDILMRQGIFRYRVAGDNVERIQPAARNGRDFVDEWLQIEEPLARAWSDPPAAAEIIKARADLLKDNPSPAYGVVRACKGEAGRYQVEINLGDSGPDLHRYALLRQEANGFTMLRFGAKADPACTGPDLMKH</sequence>
<comment type="caution">
    <text evidence="2">The sequence shown here is derived from an EMBL/GenBank/DDBJ whole genome shotgun (WGS) entry which is preliminary data.</text>
</comment>
<protein>
    <submittedName>
        <fullName evidence="2">Uncharacterized protein</fullName>
    </submittedName>
</protein>
<accession>A0ABQ6CSD5</accession>